<comment type="caution">
    <text evidence="1">The sequence shown here is derived from an EMBL/GenBank/DDBJ whole genome shotgun (WGS) entry which is preliminary data.</text>
</comment>
<feature type="non-terminal residue" evidence="1">
    <location>
        <position position="68"/>
    </location>
</feature>
<accession>A0ABN9GPY9</accession>
<protein>
    <submittedName>
        <fullName evidence="1">Uncharacterized protein</fullName>
    </submittedName>
</protein>
<dbReference type="EMBL" id="CATNWA010018901">
    <property type="protein sequence ID" value="CAI9610185.1"/>
    <property type="molecule type" value="Genomic_DNA"/>
</dbReference>
<keyword evidence="2" id="KW-1185">Reference proteome</keyword>
<dbReference type="Proteomes" id="UP001162483">
    <property type="component" value="Unassembled WGS sequence"/>
</dbReference>
<evidence type="ECO:0000313" key="1">
    <source>
        <dbReference type="EMBL" id="CAI9610185.1"/>
    </source>
</evidence>
<proteinExistence type="predicted"/>
<name>A0ABN9GPY9_9NEOB</name>
<sequence>MWHLWAGAINSNGTTPILEITTLLGTEVPPRAAIFEEVQGLLPCMSRGMGVHSHEAVLPALLKTQPAR</sequence>
<evidence type="ECO:0000313" key="2">
    <source>
        <dbReference type="Proteomes" id="UP001162483"/>
    </source>
</evidence>
<reference evidence="1" key="1">
    <citation type="submission" date="2023-05" db="EMBL/GenBank/DDBJ databases">
        <authorList>
            <person name="Stuckert A."/>
        </authorList>
    </citation>
    <scope>NUCLEOTIDE SEQUENCE</scope>
</reference>
<organism evidence="1 2">
    <name type="scientific">Staurois parvus</name>
    <dbReference type="NCBI Taxonomy" id="386267"/>
    <lineage>
        <taxon>Eukaryota</taxon>
        <taxon>Metazoa</taxon>
        <taxon>Chordata</taxon>
        <taxon>Craniata</taxon>
        <taxon>Vertebrata</taxon>
        <taxon>Euteleostomi</taxon>
        <taxon>Amphibia</taxon>
        <taxon>Batrachia</taxon>
        <taxon>Anura</taxon>
        <taxon>Neobatrachia</taxon>
        <taxon>Ranoidea</taxon>
        <taxon>Ranidae</taxon>
        <taxon>Staurois</taxon>
    </lineage>
</organism>
<gene>
    <name evidence="1" type="ORF">SPARVUS_LOCUS14379956</name>
</gene>